<organism evidence="1 2">
    <name type="scientific">Chryseolinea serpens</name>
    <dbReference type="NCBI Taxonomy" id="947013"/>
    <lineage>
        <taxon>Bacteria</taxon>
        <taxon>Pseudomonadati</taxon>
        <taxon>Bacteroidota</taxon>
        <taxon>Cytophagia</taxon>
        <taxon>Cytophagales</taxon>
        <taxon>Fulvivirgaceae</taxon>
        <taxon>Chryseolinea</taxon>
    </lineage>
</organism>
<accession>A0A1M5XAG2</accession>
<keyword evidence="2" id="KW-1185">Reference proteome</keyword>
<dbReference type="Proteomes" id="UP000184212">
    <property type="component" value="Unassembled WGS sequence"/>
</dbReference>
<dbReference type="Pfam" id="PF14903">
    <property type="entry name" value="WG_beta_rep"/>
    <property type="match status" value="2"/>
</dbReference>
<evidence type="ECO:0000313" key="1">
    <source>
        <dbReference type="EMBL" id="SHH96766.1"/>
    </source>
</evidence>
<dbReference type="EMBL" id="FQWQ01000006">
    <property type="protein sequence ID" value="SHH96766.1"/>
    <property type="molecule type" value="Genomic_DNA"/>
</dbReference>
<dbReference type="InterPro" id="IPR032774">
    <property type="entry name" value="WG_beta_rep"/>
</dbReference>
<reference evidence="1 2" key="1">
    <citation type="submission" date="2016-11" db="EMBL/GenBank/DDBJ databases">
        <authorList>
            <person name="Jaros S."/>
            <person name="Januszkiewicz K."/>
            <person name="Wedrychowicz H."/>
        </authorList>
    </citation>
    <scope>NUCLEOTIDE SEQUENCE [LARGE SCALE GENOMIC DNA]</scope>
    <source>
        <strain evidence="1 2">DSM 24574</strain>
    </source>
</reference>
<dbReference type="PANTHER" id="PTHR37841">
    <property type="entry name" value="GLR2918 PROTEIN"/>
    <property type="match status" value="1"/>
</dbReference>
<dbReference type="PANTHER" id="PTHR37841:SF1">
    <property type="entry name" value="DUF3298 DOMAIN-CONTAINING PROTEIN"/>
    <property type="match status" value="1"/>
</dbReference>
<dbReference type="STRING" id="947013.SAMN04488109_6312"/>
<name>A0A1M5XAG2_9BACT</name>
<protein>
    <submittedName>
        <fullName evidence="1">WG containing repeat-containing protein</fullName>
    </submittedName>
</protein>
<gene>
    <name evidence="1" type="ORF">SAMN04488109_6312</name>
</gene>
<dbReference type="SUPFAM" id="SSF69360">
    <property type="entry name" value="Cell wall binding repeat"/>
    <property type="match status" value="1"/>
</dbReference>
<dbReference type="AlphaFoldDB" id="A0A1M5XAG2"/>
<evidence type="ECO:0000313" key="2">
    <source>
        <dbReference type="Proteomes" id="UP000184212"/>
    </source>
</evidence>
<proteinExistence type="predicted"/>
<sequence>MHPEDQNRFRIVDGDRIGFINTFGEVVIAPVFRNANTFSEGLCAARKNGLFGFIDVQGNFVIPPQFDFATQFNEGFAIAFKNGKSFYIDRNGNSPFHNPFQTIRAFQNGRAYVTTYSEKMGVINIKGELLIDTVFSQIDKMIDHRAIVRACRMIPV</sequence>